<dbReference type="Pfam" id="PF13663">
    <property type="entry name" value="DUF4148"/>
    <property type="match status" value="1"/>
</dbReference>
<dbReference type="EMBL" id="CP104562">
    <property type="protein sequence ID" value="UXH76169.1"/>
    <property type="molecule type" value="Genomic_DNA"/>
</dbReference>
<evidence type="ECO:0000313" key="2">
    <source>
        <dbReference type="EMBL" id="UXH76169.1"/>
    </source>
</evidence>
<dbReference type="InterPro" id="IPR025421">
    <property type="entry name" value="DUF4148"/>
</dbReference>
<evidence type="ECO:0000256" key="1">
    <source>
        <dbReference type="SAM" id="SignalP"/>
    </source>
</evidence>
<dbReference type="Proteomes" id="UP001064933">
    <property type="component" value="Chromosome"/>
</dbReference>
<feature type="signal peptide" evidence="1">
    <location>
        <begin position="1"/>
        <end position="28"/>
    </location>
</feature>
<organism evidence="2 3">
    <name type="scientific">Roseateles amylovorans</name>
    <dbReference type="NCBI Taxonomy" id="2978473"/>
    <lineage>
        <taxon>Bacteria</taxon>
        <taxon>Pseudomonadati</taxon>
        <taxon>Pseudomonadota</taxon>
        <taxon>Betaproteobacteria</taxon>
        <taxon>Burkholderiales</taxon>
        <taxon>Sphaerotilaceae</taxon>
        <taxon>Roseateles</taxon>
    </lineage>
</organism>
<accession>A0ABY6ASF8</accession>
<dbReference type="RefSeq" id="WP_261755901.1">
    <property type="nucleotide sequence ID" value="NZ_CP104562.2"/>
</dbReference>
<sequence>MNRSYTLNRIALALAVGLAAFGSSAARADHYPRVDPADRYSAPSTLTRAQVVADLKAYQASGLAAAERIQLEQGYEMNGLRAARDRYAALTRRSTAAPAPLTRAEVLADLKIYQESGLAEAERVALEQGHDTAALAAARERYAALRQSDRYAFLVMQTADRIAQPARPSRGS</sequence>
<evidence type="ECO:0000313" key="3">
    <source>
        <dbReference type="Proteomes" id="UP001064933"/>
    </source>
</evidence>
<gene>
    <name evidence="2" type="ORF">N4261_13910</name>
</gene>
<proteinExistence type="predicted"/>
<keyword evidence="3" id="KW-1185">Reference proteome</keyword>
<keyword evidence="1" id="KW-0732">Signal</keyword>
<name>A0ABY6ASF8_9BURK</name>
<feature type="chain" id="PRO_5045897200" evidence="1">
    <location>
        <begin position="29"/>
        <end position="172"/>
    </location>
</feature>
<protein>
    <submittedName>
        <fullName evidence="2">DUF4148 domain-containing protein</fullName>
    </submittedName>
</protein>
<reference evidence="2" key="1">
    <citation type="submission" date="2022-10" db="EMBL/GenBank/DDBJ databases">
        <title>Characterization and whole genome sequencing of a new Roseateles species, isolated from fresh water.</title>
        <authorList>
            <person name="Guliayeva D.Y."/>
            <person name="Akhremchuk A.E."/>
            <person name="Sikolenko M.A."/>
            <person name="Valentovich L.N."/>
            <person name="Sidarenka A.V."/>
        </authorList>
    </citation>
    <scope>NUCLEOTIDE SEQUENCE</scope>
    <source>
        <strain evidence="2">BIM B-1768</strain>
    </source>
</reference>